<gene>
    <name evidence="2" type="ORF">E4K62_06690</name>
</gene>
<protein>
    <submittedName>
        <fullName evidence="2">Uncharacterized protein</fullName>
    </submittedName>
</protein>
<evidence type="ECO:0000313" key="3">
    <source>
        <dbReference type="Proteomes" id="UP000295748"/>
    </source>
</evidence>
<organism evidence="2 3">
    <name type="scientific">Microbacterium wangchenii</name>
    <dbReference type="NCBI Taxonomy" id="2541726"/>
    <lineage>
        <taxon>Bacteria</taxon>
        <taxon>Bacillati</taxon>
        <taxon>Actinomycetota</taxon>
        <taxon>Actinomycetes</taxon>
        <taxon>Micrococcales</taxon>
        <taxon>Microbacteriaceae</taxon>
        <taxon>Microbacterium</taxon>
    </lineage>
</organism>
<sequence>MLEEHGEPLTTQRRPAARPGALTGTRDTTPHPLTRPAAPGSERATRYAGAISLAAALGGTLLCAAGTRGPVAR</sequence>
<name>A0ABX5ST68_9MICO</name>
<keyword evidence="3" id="KW-1185">Reference proteome</keyword>
<evidence type="ECO:0000256" key="1">
    <source>
        <dbReference type="SAM" id="MobiDB-lite"/>
    </source>
</evidence>
<accession>A0ABX5ST68</accession>
<reference evidence="2 3" key="1">
    <citation type="submission" date="2019-03" db="EMBL/GenBank/DDBJ databases">
        <authorList>
            <person name="Dong K."/>
        </authorList>
    </citation>
    <scope>NUCLEOTIDE SEQUENCE [LARGE SCALE GENOMIC DNA]</scope>
    <source>
        <strain evidence="3">dk512</strain>
    </source>
</reference>
<proteinExistence type="predicted"/>
<dbReference type="RefSeq" id="WP_135065208.1">
    <property type="nucleotide sequence ID" value="NZ_CP038266.1"/>
</dbReference>
<feature type="region of interest" description="Disordered" evidence="1">
    <location>
        <begin position="1"/>
        <end position="44"/>
    </location>
</feature>
<dbReference type="EMBL" id="CP038266">
    <property type="protein sequence ID" value="QBR88401.1"/>
    <property type="molecule type" value="Genomic_DNA"/>
</dbReference>
<dbReference type="Proteomes" id="UP000295748">
    <property type="component" value="Chromosome"/>
</dbReference>
<evidence type="ECO:0000313" key="2">
    <source>
        <dbReference type="EMBL" id="QBR88401.1"/>
    </source>
</evidence>